<reference evidence="2" key="1">
    <citation type="submission" date="2014-04" db="EMBL/GenBank/DDBJ databases">
        <title>Whole-Genome optical mapping and complete genome sequence of Sphingobacterium deserti sp. nov., a new spaces isolated from desert in the west of China.</title>
        <authorList>
            <person name="Teng C."/>
            <person name="Zhou Z."/>
            <person name="Li X."/>
            <person name="Chen M."/>
            <person name="Lin M."/>
            <person name="Wang L."/>
            <person name="Su S."/>
            <person name="Zhang C."/>
            <person name="Zhang W."/>
        </authorList>
    </citation>
    <scope>NUCLEOTIDE SEQUENCE [LARGE SCALE GENOMIC DNA]</scope>
    <source>
        <strain evidence="2">ACCC05744</strain>
    </source>
</reference>
<reference evidence="1 2" key="2">
    <citation type="journal article" date="2015" name="PLoS ONE">
        <title>Whole-Genome Optical Mapping and Finished Genome Sequence of Sphingobacterium deserti sp. nov., a New Species Isolated from the Western Desert of China.</title>
        <authorList>
            <person name="Teng C."/>
            <person name="Zhou Z."/>
            <person name="Molnar I."/>
            <person name="Li X."/>
            <person name="Tang R."/>
            <person name="Chen M."/>
            <person name="Wang L."/>
            <person name="Su S."/>
            <person name="Zhang W."/>
            <person name="Lin M."/>
        </authorList>
    </citation>
    <scope>NUCLEOTIDE SEQUENCE [LARGE SCALE GENOMIC DNA]</scope>
    <source>
        <strain evidence="2">ACCC05744</strain>
    </source>
</reference>
<protein>
    <submittedName>
        <fullName evidence="1">Uncharacterized protein</fullName>
    </submittedName>
</protein>
<sequence>MIGLTTIMAIKESDESTWIFLDCNQLNDEKAAILIPEFNGKAYPKGFNIKPIVVAKEEVEKVIERFFNEFDQYTPSTLKR</sequence>
<proteinExistence type="predicted"/>
<dbReference type="PATRIC" id="fig|1229276.3.peg.2788"/>
<dbReference type="Proteomes" id="UP000031802">
    <property type="component" value="Unassembled WGS sequence"/>
</dbReference>
<dbReference type="EMBL" id="JJMU01000049">
    <property type="protein sequence ID" value="KGE13517.1"/>
    <property type="molecule type" value="Genomic_DNA"/>
</dbReference>
<evidence type="ECO:0000313" key="1">
    <source>
        <dbReference type="EMBL" id="KGE13517.1"/>
    </source>
</evidence>
<organism evidence="1 2">
    <name type="scientific">Sphingobacterium deserti</name>
    <dbReference type="NCBI Taxonomy" id="1229276"/>
    <lineage>
        <taxon>Bacteria</taxon>
        <taxon>Pseudomonadati</taxon>
        <taxon>Bacteroidota</taxon>
        <taxon>Sphingobacteriia</taxon>
        <taxon>Sphingobacteriales</taxon>
        <taxon>Sphingobacteriaceae</taxon>
        <taxon>Sphingobacterium</taxon>
    </lineage>
</organism>
<gene>
    <name evidence="1" type="ORF">DI53_2705</name>
</gene>
<name>A0A0B8SZT6_9SPHI</name>
<keyword evidence="2" id="KW-1185">Reference proteome</keyword>
<accession>A0A0B8SZT6</accession>
<evidence type="ECO:0000313" key="2">
    <source>
        <dbReference type="Proteomes" id="UP000031802"/>
    </source>
</evidence>
<comment type="caution">
    <text evidence="1">The sequence shown here is derived from an EMBL/GenBank/DDBJ whole genome shotgun (WGS) entry which is preliminary data.</text>
</comment>
<dbReference type="AlphaFoldDB" id="A0A0B8SZT6"/>